<reference evidence="1" key="1">
    <citation type="submission" date="2023-04" db="EMBL/GenBank/DDBJ databases">
        <title>APH(3)-Id, a novel chromosomal aminoglycoside phosphotransferase, identified from an environmental isolate of Kluyvera intermedia DW18.</title>
        <authorList>
            <person name="Sha Y."/>
        </authorList>
    </citation>
    <scope>NUCLEOTIDE SEQUENCE</scope>
    <source>
        <strain evidence="1">DW18</strain>
    </source>
</reference>
<sequence length="204" mass="23576">MTPRQRRLHQQGLATVAAAPRKSWLGRFTPLTSIQGGWIKSLLTVWGECFGGKIRAQYRLGNCSRLWAGAKDSDWSESQMSRITDAIEQAREEGYRGPQAIIRAHTILWPVTLGEIIDKAEDEDDADFIEEVMLKTFKTDDPVYLVGMQFYTTRNKISDIARELQLVAPWLTNSEARKRVRWCLDIFRAKMFLAVRREIDERKE</sequence>
<name>A0AA95JZ40_KLUIN</name>
<proteinExistence type="predicted"/>
<dbReference type="RefSeq" id="WP_280555720.1">
    <property type="nucleotide sequence ID" value="NZ_CP123488.1"/>
</dbReference>
<protein>
    <submittedName>
        <fullName evidence="1">Uncharacterized protein</fullName>
    </submittedName>
</protein>
<evidence type="ECO:0000313" key="2">
    <source>
        <dbReference type="Proteomes" id="UP001177527"/>
    </source>
</evidence>
<dbReference type="EMBL" id="CP123488">
    <property type="protein sequence ID" value="WGL54651.1"/>
    <property type="molecule type" value="Genomic_DNA"/>
</dbReference>
<dbReference type="AlphaFoldDB" id="A0AA95JZ40"/>
<evidence type="ECO:0000313" key="1">
    <source>
        <dbReference type="EMBL" id="WGL54651.1"/>
    </source>
</evidence>
<organism evidence="1 2">
    <name type="scientific">Kluyvera intermedia</name>
    <name type="common">Enterobacter intermedius</name>
    <dbReference type="NCBI Taxonomy" id="61648"/>
    <lineage>
        <taxon>Bacteria</taxon>
        <taxon>Pseudomonadati</taxon>
        <taxon>Pseudomonadota</taxon>
        <taxon>Gammaproteobacteria</taxon>
        <taxon>Enterobacterales</taxon>
        <taxon>Enterobacteriaceae</taxon>
        <taxon>Kluyvera</taxon>
    </lineage>
</organism>
<gene>
    <name evidence="1" type="ORF">QBD33_13310</name>
</gene>
<accession>A0AA95JZ40</accession>
<dbReference type="Proteomes" id="UP001177527">
    <property type="component" value="Chromosome"/>
</dbReference>